<accession>A0A926D0A0</accession>
<evidence type="ECO:0000256" key="2">
    <source>
        <dbReference type="ARBA" id="ARBA00006474"/>
    </source>
</evidence>
<feature type="binding site" evidence="15">
    <location>
        <begin position="577"/>
        <end position="584"/>
    </location>
    <ligand>
        <name>ATP</name>
        <dbReference type="ChEBI" id="CHEBI:30616"/>
    </ligand>
</feature>
<dbReference type="SUPFAM" id="SSF46785">
    <property type="entry name" value="Winged helix' DNA-binding domain"/>
    <property type="match status" value="1"/>
</dbReference>
<comment type="function">
    <text evidence="13">Essential cell division protein that coordinates cell division and chromosome segregation. The N-terminus is involved in assembly of the cell-division machinery. The C-terminus functions as a DNA motor that moves dsDNA in an ATP-dependent manner towards the dif recombination site, which is located within the replication terminus region. Required for activation of the Xer recombinase, allowing activation of chromosome unlinking by recombination.</text>
</comment>
<dbReference type="InterPro" id="IPR036388">
    <property type="entry name" value="WH-like_DNA-bd_sf"/>
</dbReference>
<evidence type="ECO:0000256" key="12">
    <source>
        <dbReference type="ARBA" id="ARBA00023306"/>
    </source>
</evidence>
<evidence type="ECO:0000256" key="17">
    <source>
        <dbReference type="SAM" id="Phobius"/>
    </source>
</evidence>
<comment type="caution">
    <text evidence="19">The sequence shown here is derived from an EMBL/GenBank/DDBJ whole genome shotgun (WGS) entry which is preliminary data.</text>
</comment>
<keyword evidence="7" id="KW-0159">Chromosome partition</keyword>
<comment type="subcellular location">
    <subcellularLocation>
        <location evidence="1">Cell membrane</location>
        <topology evidence="1">Multi-pass membrane protein</topology>
    </subcellularLocation>
</comment>
<dbReference type="EMBL" id="JACRSO010000002">
    <property type="protein sequence ID" value="MBC8529002.1"/>
    <property type="molecule type" value="Genomic_DNA"/>
</dbReference>
<feature type="region of interest" description="Disordered" evidence="16">
    <location>
        <begin position="346"/>
        <end position="370"/>
    </location>
</feature>
<protein>
    <submittedName>
        <fullName evidence="19">DNA translocase FtsK</fullName>
    </submittedName>
</protein>
<feature type="transmembrane region" description="Helical" evidence="17">
    <location>
        <begin position="26"/>
        <end position="48"/>
    </location>
</feature>
<feature type="region of interest" description="Disordered" evidence="16">
    <location>
        <begin position="266"/>
        <end position="286"/>
    </location>
</feature>
<reference evidence="19" key="1">
    <citation type="submission" date="2020-08" db="EMBL/GenBank/DDBJ databases">
        <title>Genome public.</title>
        <authorList>
            <person name="Liu C."/>
            <person name="Sun Q."/>
        </authorList>
    </citation>
    <scope>NUCLEOTIDE SEQUENCE</scope>
    <source>
        <strain evidence="19">NSJ-44</strain>
    </source>
</reference>
<dbReference type="RefSeq" id="WP_249284917.1">
    <property type="nucleotide sequence ID" value="NZ_JACRSO010000002.1"/>
</dbReference>
<dbReference type="InterPro" id="IPR002543">
    <property type="entry name" value="FtsK_dom"/>
</dbReference>
<evidence type="ECO:0000313" key="20">
    <source>
        <dbReference type="Proteomes" id="UP000654279"/>
    </source>
</evidence>
<evidence type="ECO:0000313" key="19">
    <source>
        <dbReference type="EMBL" id="MBC8529002.1"/>
    </source>
</evidence>
<dbReference type="CDD" id="cd01127">
    <property type="entry name" value="TrwB_TraG_TraD_VirD4"/>
    <property type="match status" value="1"/>
</dbReference>
<feature type="transmembrane region" description="Helical" evidence="17">
    <location>
        <begin position="68"/>
        <end position="86"/>
    </location>
</feature>
<dbReference type="InterPro" id="IPR036259">
    <property type="entry name" value="MFS_trans_sf"/>
</dbReference>
<comment type="subunit">
    <text evidence="14">Homohexamer. Forms a ring that surrounds DNA.</text>
</comment>
<dbReference type="InterPro" id="IPR041027">
    <property type="entry name" value="FtsK_alpha"/>
</dbReference>
<dbReference type="PROSITE" id="PS50901">
    <property type="entry name" value="FTSK"/>
    <property type="match status" value="1"/>
</dbReference>
<keyword evidence="9 17" id="KW-1133">Transmembrane helix</keyword>
<evidence type="ECO:0000256" key="1">
    <source>
        <dbReference type="ARBA" id="ARBA00004651"/>
    </source>
</evidence>
<evidence type="ECO:0000256" key="10">
    <source>
        <dbReference type="ARBA" id="ARBA00023125"/>
    </source>
</evidence>
<feature type="transmembrane region" description="Helical" evidence="17">
    <location>
        <begin position="163"/>
        <end position="182"/>
    </location>
</feature>
<dbReference type="SUPFAM" id="SSF103473">
    <property type="entry name" value="MFS general substrate transporter"/>
    <property type="match status" value="1"/>
</dbReference>
<evidence type="ECO:0000256" key="15">
    <source>
        <dbReference type="PROSITE-ProRule" id="PRU00289"/>
    </source>
</evidence>
<evidence type="ECO:0000256" key="7">
    <source>
        <dbReference type="ARBA" id="ARBA00022829"/>
    </source>
</evidence>
<dbReference type="InterPro" id="IPR050206">
    <property type="entry name" value="FtsK/SpoIIIE/SftA"/>
</dbReference>
<keyword evidence="3" id="KW-1003">Cell membrane</keyword>
<keyword evidence="8 15" id="KW-0067">ATP-binding</keyword>
<organism evidence="19 20">
    <name type="scientific">Luoshenia tenuis</name>
    <dbReference type="NCBI Taxonomy" id="2763654"/>
    <lineage>
        <taxon>Bacteria</taxon>
        <taxon>Bacillati</taxon>
        <taxon>Bacillota</taxon>
        <taxon>Clostridia</taxon>
        <taxon>Christensenellales</taxon>
        <taxon>Christensenellaceae</taxon>
        <taxon>Luoshenia</taxon>
    </lineage>
</organism>
<keyword evidence="11 17" id="KW-0472">Membrane</keyword>
<feature type="compositionally biased region" description="Low complexity" evidence="16">
    <location>
        <begin position="355"/>
        <end position="367"/>
    </location>
</feature>
<dbReference type="Pfam" id="PF01580">
    <property type="entry name" value="FtsK_SpoIIIE"/>
    <property type="match status" value="1"/>
</dbReference>
<dbReference type="SMART" id="SM00843">
    <property type="entry name" value="Ftsk_gamma"/>
    <property type="match status" value="1"/>
</dbReference>
<dbReference type="InterPro" id="IPR003593">
    <property type="entry name" value="AAA+_ATPase"/>
</dbReference>
<dbReference type="GO" id="GO:0007059">
    <property type="term" value="P:chromosome segregation"/>
    <property type="evidence" value="ECO:0007669"/>
    <property type="project" value="UniProtKB-KW"/>
</dbReference>
<dbReference type="PANTHER" id="PTHR22683:SF41">
    <property type="entry name" value="DNA TRANSLOCASE FTSK"/>
    <property type="match status" value="1"/>
</dbReference>
<dbReference type="InterPro" id="IPR027417">
    <property type="entry name" value="P-loop_NTPase"/>
</dbReference>
<dbReference type="InterPro" id="IPR036390">
    <property type="entry name" value="WH_DNA-bd_sf"/>
</dbReference>
<feature type="region of interest" description="Disordered" evidence="16">
    <location>
        <begin position="1"/>
        <end position="20"/>
    </location>
</feature>
<dbReference type="Pfam" id="PF13491">
    <property type="entry name" value="FtsK_4TM"/>
    <property type="match status" value="1"/>
</dbReference>
<feature type="domain" description="FtsK" evidence="18">
    <location>
        <begin position="560"/>
        <end position="750"/>
    </location>
</feature>
<evidence type="ECO:0000259" key="18">
    <source>
        <dbReference type="PROSITE" id="PS50901"/>
    </source>
</evidence>
<evidence type="ECO:0000256" key="4">
    <source>
        <dbReference type="ARBA" id="ARBA00022618"/>
    </source>
</evidence>
<dbReference type="SUPFAM" id="SSF52540">
    <property type="entry name" value="P-loop containing nucleoside triphosphate hydrolases"/>
    <property type="match status" value="1"/>
</dbReference>
<dbReference type="Pfam" id="PF17854">
    <property type="entry name" value="FtsK_alpha"/>
    <property type="match status" value="1"/>
</dbReference>
<proteinExistence type="inferred from homology"/>
<evidence type="ECO:0000256" key="11">
    <source>
        <dbReference type="ARBA" id="ARBA00023136"/>
    </source>
</evidence>
<name>A0A926D0A0_9FIRM</name>
<keyword evidence="5 17" id="KW-0812">Transmembrane</keyword>
<evidence type="ECO:0000256" key="9">
    <source>
        <dbReference type="ARBA" id="ARBA00022989"/>
    </source>
</evidence>
<evidence type="ECO:0000256" key="5">
    <source>
        <dbReference type="ARBA" id="ARBA00022692"/>
    </source>
</evidence>
<dbReference type="Gene3D" id="1.10.10.10">
    <property type="entry name" value="Winged helix-like DNA-binding domain superfamily/Winged helix DNA-binding domain"/>
    <property type="match status" value="1"/>
</dbReference>
<dbReference type="GO" id="GO:0051301">
    <property type="term" value="P:cell division"/>
    <property type="evidence" value="ECO:0007669"/>
    <property type="project" value="UniProtKB-KW"/>
</dbReference>
<gene>
    <name evidence="19" type="ORF">H8699_06145</name>
</gene>
<evidence type="ECO:0000256" key="8">
    <source>
        <dbReference type="ARBA" id="ARBA00022840"/>
    </source>
</evidence>
<evidence type="ECO:0000256" key="16">
    <source>
        <dbReference type="SAM" id="MobiDB-lite"/>
    </source>
</evidence>
<keyword evidence="10" id="KW-0238">DNA-binding</keyword>
<evidence type="ECO:0000256" key="13">
    <source>
        <dbReference type="ARBA" id="ARBA00024986"/>
    </source>
</evidence>
<dbReference type="SMART" id="SM00382">
    <property type="entry name" value="AAA"/>
    <property type="match status" value="1"/>
</dbReference>
<feature type="transmembrane region" description="Helical" evidence="17">
    <location>
        <begin position="98"/>
        <end position="116"/>
    </location>
</feature>
<dbReference type="Pfam" id="PF09397">
    <property type="entry name" value="FtsK_gamma"/>
    <property type="match status" value="1"/>
</dbReference>
<dbReference type="InterPro" id="IPR018541">
    <property type="entry name" value="Ftsk_gamma"/>
</dbReference>
<dbReference type="InterPro" id="IPR025199">
    <property type="entry name" value="FtsK_4TM"/>
</dbReference>
<evidence type="ECO:0000256" key="6">
    <source>
        <dbReference type="ARBA" id="ARBA00022741"/>
    </source>
</evidence>
<dbReference type="GO" id="GO:0005886">
    <property type="term" value="C:plasma membrane"/>
    <property type="evidence" value="ECO:0007669"/>
    <property type="project" value="UniProtKB-SubCell"/>
</dbReference>
<dbReference type="PANTHER" id="PTHR22683">
    <property type="entry name" value="SPORULATION PROTEIN RELATED"/>
    <property type="match status" value="1"/>
</dbReference>
<keyword evidence="6 15" id="KW-0547">Nucleotide-binding</keyword>
<keyword evidence="12" id="KW-0131">Cell cycle</keyword>
<dbReference type="Gene3D" id="3.40.50.300">
    <property type="entry name" value="P-loop containing nucleotide triphosphate hydrolases"/>
    <property type="match status" value="1"/>
</dbReference>
<comment type="similarity">
    <text evidence="2">Belongs to the FtsK/SpoIIIE/SftA family.</text>
</comment>
<dbReference type="AlphaFoldDB" id="A0A926D0A0"/>
<evidence type="ECO:0000256" key="3">
    <source>
        <dbReference type="ARBA" id="ARBA00022475"/>
    </source>
</evidence>
<dbReference type="Gene3D" id="3.30.980.40">
    <property type="match status" value="1"/>
</dbReference>
<keyword evidence="4" id="KW-0132">Cell division</keyword>
<sequence>MATQTKKKRKSRKTRYTKQERRSREISGLIVIAISLFLLLCVFVPSAMRWTGQIGTLFTDVLFGGLGLGAYVLPLGLMGIGCWLIFGKYNHHATGRTVMQVVLAVALMGFVHLLFWDRFSGDSYFANIMSAYQVCGAEHIGAGVVGTLFVYPLQKFIGVAGSYIAFLTLAAIAVVVIFNISLRDTGEEIHTQIKQHVDQHREKRKQQQLYIDEIRQQEAQEREQAVDMPIDREEPQLYDRDVFDGQQEPPRKKRWGFIDLEAEEYKPAKAKKREQEPAQPQSHLLRDEETDLQFTAMDSLQETPFVTEDGALTSEEKNAVLDQVYPPMETDWNAVIPPLERDVQPEYAQDEAEPAADSAWAAESPGAVQEAPWKEELWEPAVEPEAAAQTPDVPQNTRADDGEKAADMAFPHAGEEEQGPAPYRFPPLELLALPARRGNAMAQEQLQHQNAKLLEDTLASFDISAKVLSVNSGPAITRYELAPAPGIKVSRIVNLADDIALNMAATGVRIEAPIPGKAAIGIEVPKSDISTVCLRELLESEEFQHYPGKAAFALGKDIAGKTIVADIAKMPHLLIAGATGSGKSVCINTLIISLLYHSAPEDVKLIMVDPKVVELSVYNGIPHLLTPVVTDPKKAAGALNWALSEMTTRYKAFAKHGVRDLKGYNQYLLENGEEKLPTLVVIIDELADLMMVAPKDVEDSICRLAQMGRAAGVHLVIATQRPSVDIITGVIKANIPSRIAFAVSSQIDSRTILDMGGAEKLLGRGDMLYYPGSIPKPIRVQGAFVSDKEIGAIVDFIKAGLQEEPQYNPEIIEEFENAAPGLKGEDKDAGDELLPQAIELVLDCGQASISMLQRRLRIGYSRAGHLIDEMEARGIISGFDGSKARKLLITKEEYAALSGGEEPDFEEE</sequence>
<dbReference type="GO" id="GO:0005524">
    <property type="term" value="F:ATP binding"/>
    <property type="evidence" value="ECO:0007669"/>
    <property type="project" value="UniProtKB-UniRule"/>
</dbReference>
<feature type="compositionally biased region" description="Basic residues" evidence="16">
    <location>
        <begin position="1"/>
        <end position="16"/>
    </location>
</feature>
<dbReference type="GO" id="GO:0003677">
    <property type="term" value="F:DNA binding"/>
    <property type="evidence" value="ECO:0007669"/>
    <property type="project" value="UniProtKB-KW"/>
</dbReference>
<feature type="transmembrane region" description="Helical" evidence="17">
    <location>
        <begin position="128"/>
        <end position="151"/>
    </location>
</feature>
<evidence type="ECO:0000256" key="14">
    <source>
        <dbReference type="ARBA" id="ARBA00025923"/>
    </source>
</evidence>
<dbReference type="Proteomes" id="UP000654279">
    <property type="component" value="Unassembled WGS sequence"/>
</dbReference>
<keyword evidence="20" id="KW-1185">Reference proteome</keyword>